<dbReference type="NCBIfam" id="NF001985">
    <property type="entry name" value="PRK00777.1"/>
    <property type="match status" value="1"/>
</dbReference>
<dbReference type="NCBIfam" id="TIGR00152">
    <property type="entry name" value="dephospho-CoA kinase"/>
    <property type="match status" value="1"/>
</dbReference>
<dbReference type="Proteomes" id="UP001175271">
    <property type="component" value="Unassembled WGS sequence"/>
</dbReference>
<dbReference type="EMBL" id="JAUCMV010000001">
    <property type="protein sequence ID" value="KAK0426267.1"/>
    <property type="molecule type" value="Genomic_DNA"/>
</dbReference>
<protein>
    <recommendedName>
        <fullName evidence="5">SH2 domain-containing protein</fullName>
    </recommendedName>
</protein>
<keyword evidence="1" id="KW-0547">Nucleotide-binding</keyword>
<dbReference type="GO" id="GO:0005524">
    <property type="term" value="F:ATP binding"/>
    <property type="evidence" value="ECO:0007669"/>
    <property type="project" value="UniProtKB-KW"/>
</dbReference>
<dbReference type="Pfam" id="PF00017">
    <property type="entry name" value="SH2"/>
    <property type="match status" value="1"/>
</dbReference>
<evidence type="ECO:0000256" key="1">
    <source>
        <dbReference type="ARBA" id="ARBA00022741"/>
    </source>
</evidence>
<dbReference type="FunFam" id="3.40.50.620:FF:000089">
    <property type="entry name" value="Bifunctional coenzyme A synthase"/>
    <property type="match status" value="1"/>
</dbReference>
<dbReference type="PANTHER" id="PTHR10695:SF46">
    <property type="entry name" value="BIFUNCTIONAL COENZYME A SYNTHASE-RELATED"/>
    <property type="match status" value="1"/>
</dbReference>
<evidence type="ECO:0000313" key="7">
    <source>
        <dbReference type="Proteomes" id="UP001175271"/>
    </source>
</evidence>
<dbReference type="PROSITE" id="PS51219">
    <property type="entry name" value="DPCK"/>
    <property type="match status" value="1"/>
</dbReference>
<comment type="caution">
    <text evidence="6">The sequence shown here is derived from an EMBL/GenBank/DDBJ whole genome shotgun (WGS) entry which is preliminary data.</text>
</comment>
<feature type="region of interest" description="Disordered" evidence="4">
    <location>
        <begin position="1"/>
        <end position="89"/>
    </location>
</feature>
<dbReference type="SMART" id="SM00252">
    <property type="entry name" value="SH2"/>
    <property type="match status" value="1"/>
</dbReference>
<dbReference type="InterPro" id="IPR036860">
    <property type="entry name" value="SH2_dom_sf"/>
</dbReference>
<feature type="domain" description="SH2" evidence="5">
    <location>
        <begin position="123"/>
        <end position="218"/>
    </location>
</feature>
<accession>A0AA39IN09</accession>
<dbReference type="Pfam" id="PF01121">
    <property type="entry name" value="CoaE"/>
    <property type="match status" value="1"/>
</dbReference>
<dbReference type="SUPFAM" id="SSF55550">
    <property type="entry name" value="SH2 domain"/>
    <property type="match status" value="1"/>
</dbReference>
<dbReference type="PANTHER" id="PTHR10695">
    <property type="entry name" value="DEPHOSPHO-COA KINASE-RELATED"/>
    <property type="match status" value="1"/>
</dbReference>
<gene>
    <name evidence="6" type="ORF">QR680_009614</name>
</gene>
<dbReference type="SUPFAM" id="SSF52540">
    <property type="entry name" value="P-loop containing nucleoside triphosphate hydrolases"/>
    <property type="match status" value="1"/>
</dbReference>
<evidence type="ECO:0000259" key="5">
    <source>
        <dbReference type="PROSITE" id="PS50001"/>
    </source>
</evidence>
<evidence type="ECO:0000313" key="6">
    <source>
        <dbReference type="EMBL" id="KAK0426267.1"/>
    </source>
</evidence>
<keyword evidence="7" id="KW-1185">Reference proteome</keyword>
<dbReference type="PROSITE" id="PS50001">
    <property type="entry name" value="SH2"/>
    <property type="match status" value="1"/>
</dbReference>
<keyword evidence="3" id="KW-0727">SH2 domain</keyword>
<keyword evidence="2" id="KW-0067">ATP-binding</keyword>
<dbReference type="Gene3D" id="3.40.50.620">
    <property type="entry name" value="HUPs"/>
    <property type="match status" value="1"/>
</dbReference>
<dbReference type="Gene3D" id="3.30.505.10">
    <property type="entry name" value="SH2 domain"/>
    <property type="match status" value="1"/>
</dbReference>
<dbReference type="SUPFAM" id="SSF52374">
    <property type="entry name" value="Nucleotidylyl transferase"/>
    <property type="match status" value="1"/>
</dbReference>
<dbReference type="AlphaFoldDB" id="A0AA39IN09"/>
<sequence>MEEEHYDIPWEYKKTRYPGQRPHSAAGSISLGGDSPSPTSAPRSGGVFQLHNGDLTEHRLSKTHASRQSLTARPRPAPHVETSILGSKPSTYFGSSRDNGLLPSSSHRHRIRTTHTSFDRDSLIHSESVDRAAAENLLRDTECGCFLLRKRPEGNMALSLKSAQGVVLHIKLEERDNRWILGEGPSFSSVRSVIRYYSHSSHTLPIRGAEHIQLRSPVLVNRFTTEHNMSVDVGLLVVRSLARLPTQLTSVAPLVKKRLYVHVEPPLDLDSSLGKIYLEATKACGKLDVRVLLDSKAKRPVQRVFSEQDAEQEEGLQWLPHQKAYDAVVLGGTFDQLHNGHKVLLSSAVRKANKYVTCGITDGVMIQKKKLFELIQPYELRAKAVKEFIRDVGVDVECRAEAITDPFGPSIVDPDLQCIVVSEETRSGGEAVNRKREERGLSTLDIEVITLVEGKDEVLEESKLSSSTRRRELLGTLLREPREQRNVEGVYLIGLTGGIASGKSNIGKFLATLNYEVIDCDKLAHGLYESRPDLVAKIEEVFGKLFVKDGTVDRTRLSAHVFGNREELDKLSNLVWPVVKSEVLRIVAASQSKVVFVEAAALIEAGWQNTLDEVWTVFVPKDEMIKRLKDRNGLSEEQAIARIESQISNQSRIAESNVVFCSLWTYEETQAQVKLACGELKKQSRMEVESEISTLKEIFAMDALTVSETHNPSSDRVAGVLVLLDKKGKCAHKVVEPPF</sequence>
<name>A0AA39IN09_9BILA</name>
<dbReference type="InterPro" id="IPR014729">
    <property type="entry name" value="Rossmann-like_a/b/a_fold"/>
</dbReference>
<dbReference type="Pfam" id="PF01467">
    <property type="entry name" value="CTP_transf_like"/>
    <property type="match status" value="1"/>
</dbReference>
<dbReference type="GO" id="GO:0015937">
    <property type="term" value="P:coenzyme A biosynthetic process"/>
    <property type="evidence" value="ECO:0007669"/>
    <property type="project" value="InterPro"/>
</dbReference>
<dbReference type="HAMAP" id="MF_00376">
    <property type="entry name" value="Dephospho_CoA_kinase"/>
    <property type="match status" value="1"/>
</dbReference>
<dbReference type="Gene3D" id="3.40.50.300">
    <property type="entry name" value="P-loop containing nucleotide triphosphate hydrolases"/>
    <property type="match status" value="1"/>
</dbReference>
<dbReference type="InterPro" id="IPR001977">
    <property type="entry name" value="Depp_CoAkinase"/>
</dbReference>
<organism evidence="6 7">
    <name type="scientific">Steinernema hermaphroditum</name>
    <dbReference type="NCBI Taxonomy" id="289476"/>
    <lineage>
        <taxon>Eukaryota</taxon>
        <taxon>Metazoa</taxon>
        <taxon>Ecdysozoa</taxon>
        <taxon>Nematoda</taxon>
        <taxon>Chromadorea</taxon>
        <taxon>Rhabditida</taxon>
        <taxon>Tylenchina</taxon>
        <taxon>Panagrolaimomorpha</taxon>
        <taxon>Strongyloidoidea</taxon>
        <taxon>Steinernematidae</taxon>
        <taxon>Steinernema</taxon>
    </lineage>
</organism>
<feature type="compositionally biased region" description="Basic and acidic residues" evidence="4">
    <location>
        <begin position="1"/>
        <end position="14"/>
    </location>
</feature>
<dbReference type="GO" id="GO:0004140">
    <property type="term" value="F:dephospho-CoA kinase activity"/>
    <property type="evidence" value="ECO:0007669"/>
    <property type="project" value="InterPro"/>
</dbReference>
<evidence type="ECO:0000256" key="4">
    <source>
        <dbReference type="SAM" id="MobiDB-lite"/>
    </source>
</evidence>
<dbReference type="InterPro" id="IPR027417">
    <property type="entry name" value="P-loop_NTPase"/>
</dbReference>
<evidence type="ECO:0000256" key="2">
    <source>
        <dbReference type="ARBA" id="ARBA00022840"/>
    </source>
</evidence>
<dbReference type="InterPro" id="IPR004821">
    <property type="entry name" value="Cyt_trans-like"/>
</dbReference>
<proteinExistence type="inferred from homology"/>
<evidence type="ECO:0000256" key="3">
    <source>
        <dbReference type="PROSITE-ProRule" id="PRU00191"/>
    </source>
</evidence>
<dbReference type="InterPro" id="IPR000980">
    <property type="entry name" value="SH2"/>
</dbReference>
<dbReference type="CDD" id="cd02022">
    <property type="entry name" value="DPCK"/>
    <property type="match status" value="1"/>
</dbReference>
<reference evidence="6" key="1">
    <citation type="submission" date="2023-06" db="EMBL/GenBank/DDBJ databases">
        <title>Genomic analysis of the entomopathogenic nematode Steinernema hermaphroditum.</title>
        <authorList>
            <person name="Schwarz E.M."/>
            <person name="Heppert J.K."/>
            <person name="Baniya A."/>
            <person name="Schwartz H.T."/>
            <person name="Tan C.-H."/>
            <person name="Antoshechkin I."/>
            <person name="Sternberg P.W."/>
            <person name="Goodrich-Blair H."/>
            <person name="Dillman A.R."/>
        </authorList>
    </citation>
    <scope>NUCLEOTIDE SEQUENCE</scope>
    <source>
        <strain evidence="6">PS9179</strain>
        <tissue evidence="6">Whole animal</tissue>
    </source>
</reference>
<dbReference type="CDD" id="cd02164">
    <property type="entry name" value="PPAT_CoAS"/>
    <property type="match status" value="1"/>
</dbReference>